<keyword evidence="3" id="KW-1185">Reference proteome</keyword>
<reference evidence="2 3" key="1">
    <citation type="submission" date="2019-05" db="EMBL/GenBank/DDBJ databases">
        <title>Another draft genome of Portunus trituberculatus and its Hox gene families provides insights of decapod evolution.</title>
        <authorList>
            <person name="Jeong J.-H."/>
            <person name="Song I."/>
            <person name="Kim S."/>
            <person name="Choi T."/>
            <person name="Kim D."/>
            <person name="Ryu S."/>
            <person name="Kim W."/>
        </authorList>
    </citation>
    <scope>NUCLEOTIDE SEQUENCE [LARGE SCALE GENOMIC DNA]</scope>
    <source>
        <tissue evidence="2">Muscle</tissue>
    </source>
</reference>
<organism evidence="2 3">
    <name type="scientific">Portunus trituberculatus</name>
    <name type="common">Swimming crab</name>
    <name type="synonym">Neptunus trituberculatus</name>
    <dbReference type="NCBI Taxonomy" id="210409"/>
    <lineage>
        <taxon>Eukaryota</taxon>
        <taxon>Metazoa</taxon>
        <taxon>Ecdysozoa</taxon>
        <taxon>Arthropoda</taxon>
        <taxon>Crustacea</taxon>
        <taxon>Multicrustacea</taxon>
        <taxon>Malacostraca</taxon>
        <taxon>Eumalacostraca</taxon>
        <taxon>Eucarida</taxon>
        <taxon>Decapoda</taxon>
        <taxon>Pleocyemata</taxon>
        <taxon>Brachyura</taxon>
        <taxon>Eubrachyura</taxon>
        <taxon>Portunoidea</taxon>
        <taxon>Portunidae</taxon>
        <taxon>Portuninae</taxon>
        <taxon>Portunus</taxon>
    </lineage>
</organism>
<keyword evidence="1" id="KW-1133">Transmembrane helix</keyword>
<protein>
    <submittedName>
        <fullName evidence="2">Uncharacterized protein</fullName>
    </submittedName>
</protein>
<evidence type="ECO:0000256" key="1">
    <source>
        <dbReference type="SAM" id="Phobius"/>
    </source>
</evidence>
<feature type="transmembrane region" description="Helical" evidence="1">
    <location>
        <begin position="12"/>
        <end position="30"/>
    </location>
</feature>
<accession>A0A5B7FJP2</accession>
<evidence type="ECO:0000313" key="3">
    <source>
        <dbReference type="Proteomes" id="UP000324222"/>
    </source>
</evidence>
<dbReference type="OrthoDB" id="6370328at2759"/>
<name>A0A5B7FJP2_PORTR</name>
<proteinExistence type="predicted"/>
<keyword evidence="1" id="KW-0812">Transmembrane</keyword>
<dbReference type="AlphaFoldDB" id="A0A5B7FJP2"/>
<dbReference type="EMBL" id="VSRR010006698">
    <property type="protein sequence ID" value="MPC45379.1"/>
    <property type="molecule type" value="Genomic_DNA"/>
</dbReference>
<keyword evidence="1" id="KW-0472">Membrane</keyword>
<evidence type="ECO:0000313" key="2">
    <source>
        <dbReference type="EMBL" id="MPC45379.1"/>
    </source>
</evidence>
<comment type="caution">
    <text evidence="2">The sequence shown here is derived from an EMBL/GenBank/DDBJ whole genome shotgun (WGS) entry which is preliminary data.</text>
</comment>
<dbReference type="Proteomes" id="UP000324222">
    <property type="component" value="Unassembled WGS sequence"/>
</dbReference>
<gene>
    <name evidence="2" type="ORF">E2C01_039077</name>
</gene>
<sequence length="106" mass="11610">MPGLLSPTWRLGVWMAAVLVVAMAMVVQGVSHHPLSLNSRLNMMLDHVDASIWDKKQRLGGGQNYAPDEKNVVAREVTQVVSMVCRRGGPLGATHFALTGLRHVRL</sequence>